<evidence type="ECO:0000313" key="4">
    <source>
        <dbReference type="EMBL" id="RDD68071.1"/>
    </source>
</evidence>
<dbReference type="PANTHER" id="PTHR42852">
    <property type="entry name" value="THIOL:DISULFIDE INTERCHANGE PROTEIN DSBE"/>
    <property type="match status" value="1"/>
</dbReference>
<proteinExistence type="predicted"/>
<sequence length="184" mass="19978">MKRSFLALVYTALVGLANPGAADPATAEALRDGDMKKLVFSDPQPAGSSDFQSFEGEPLNLSDYRGKWVLVNFWATWCAPCRHEMPMLSELQRELGGDSFEVVTIATGRNAPQGMKSFFEEVGVDNLPLHRDPKSELAREMSVLGLPITVILNPEGQEIARLRGDADWASDNAKAVLAALIGTS</sequence>
<dbReference type="InterPro" id="IPR050553">
    <property type="entry name" value="Thioredoxin_ResA/DsbE_sf"/>
</dbReference>
<dbReference type="Pfam" id="PF00578">
    <property type="entry name" value="AhpC-TSA"/>
    <property type="match status" value="1"/>
</dbReference>
<dbReference type="InterPro" id="IPR013766">
    <property type="entry name" value="Thioredoxin_domain"/>
</dbReference>
<accession>A0A369TS14</accession>
<name>A0A369TS14_9RHOB</name>
<keyword evidence="1" id="KW-0676">Redox-active center</keyword>
<dbReference type="AlphaFoldDB" id="A0A369TS14"/>
<evidence type="ECO:0000313" key="5">
    <source>
        <dbReference type="Proteomes" id="UP000253977"/>
    </source>
</evidence>
<feature type="chain" id="PRO_5016787135" evidence="2">
    <location>
        <begin position="23"/>
        <end position="184"/>
    </location>
</feature>
<dbReference type="CDD" id="cd02966">
    <property type="entry name" value="TlpA_like_family"/>
    <property type="match status" value="1"/>
</dbReference>
<feature type="signal peptide" evidence="2">
    <location>
        <begin position="1"/>
        <end position="22"/>
    </location>
</feature>
<dbReference type="RefSeq" id="WP_114509050.1">
    <property type="nucleotide sequence ID" value="NZ_QPMK01000001.1"/>
</dbReference>
<evidence type="ECO:0000256" key="2">
    <source>
        <dbReference type="SAM" id="SignalP"/>
    </source>
</evidence>
<dbReference type="EMBL" id="QPMK01000001">
    <property type="protein sequence ID" value="RDD68071.1"/>
    <property type="molecule type" value="Genomic_DNA"/>
</dbReference>
<dbReference type="PANTHER" id="PTHR42852:SF18">
    <property type="entry name" value="CHROMOSOME UNDETERMINED SCAFFOLD_47, WHOLE GENOME SHOTGUN SEQUENCE"/>
    <property type="match status" value="1"/>
</dbReference>
<keyword evidence="2" id="KW-0732">Signal</keyword>
<dbReference type="InterPro" id="IPR000866">
    <property type="entry name" value="AhpC/TSA"/>
</dbReference>
<dbReference type="Proteomes" id="UP000253977">
    <property type="component" value="Unassembled WGS sequence"/>
</dbReference>
<dbReference type="PROSITE" id="PS00194">
    <property type="entry name" value="THIOREDOXIN_1"/>
    <property type="match status" value="1"/>
</dbReference>
<organism evidence="4 5">
    <name type="scientific">Thalassococcus profundi</name>
    <dbReference type="NCBI Taxonomy" id="2282382"/>
    <lineage>
        <taxon>Bacteria</taxon>
        <taxon>Pseudomonadati</taxon>
        <taxon>Pseudomonadota</taxon>
        <taxon>Alphaproteobacteria</taxon>
        <taxon>Rhodobacterales</taxon>
        <taxon>Roseobacteraceae</taxon>
        <taxon>Thalassococcus</taxon>
    </lineage>
</organism>
<dbReference type="SUPFAM" id="SSF52833">
    <property type="entry name" value="Thioredoxin-like"/>
    <property type="match status" value="1"/>
</dbReference>
<evidence type="ECO:0000259" key="3">
    <source>
        <dbReference type="PROSITE" id="PS51352"/>
    </source>
</evidence>
<feature type="domain" description="Thioredoxin" evidence="3">
    <location>
        <begin position="38"/>
        <end position="182"/>
    </location>
</feature>
<keyword evidence="5" id="KW-1185">Reference proteome</keyword>
<protein>
    <submittedName>
        <fullName evidence="4">TlpA family protein disulfide reductase</fullName>
    </submittedName>
</protein>
<gene>
    <name evidence="4" type="ORF">DU478_00940</name>
</gene>
<dbReference type="Gene3D" id="3.40.30.10">
    <property type="entry name" value="Glutaredoxin"/>
    <property type="match status" value="1"/>
</dbReference>
<dbReference type="PROSITE" id="PS51352">
    <property type="entry name" value="THIOREDOXIN_2"/>
    <property type="match status" value="1"/>
</dbReference>
<reference evidence="4 5" key="1">
    <citation type="submission" date="2018-07" db="EMBL/GenBank/DDBJ databases">
        <title>Thalassococcus profundi sp. nov., a marine bacterium isolated from deep seawater of Okinawa Trough.</title>
        <authorList>
            <person name="Yu M."/>
        </authorList>
    </citation>
    <scope>NUCLEOTIDE SEQUENCE [LARGE SCALE GENOMIC DNA]</scope>
    <source>
        <strain evidence="4 5">WRAS1</strain>
    </source>
</reference>
<dbReference type="GO" id="GO:0015036">
    <property type="term" value="F:disulfide oxidoreductase activity"/>
    <property type="evidence" value="ECO:0007669"/>
    <property type="project" value="UniProtKB-ARBA"/>
</dbReference>
<dbReference type="InterPro" id="IPR036249">
    <property type="entry name" value="Thioredoxin-like_sf"/>
</dbReference>
<dbReference type="GO" id="GO:0016209">
    <property type="term" value="F:antioxidant activity"/>
    <property type="evidence" value="ECO:0007669"/>
    <property type="project" value="InterPro"/>
</dbReference>
<dbReference type="InterPro" id="IPR017937">
    <property type="entry name" value="Thioredoxin_CS"/>
</dbReference>
<evidence type="ECO:0000256" key="1">
    <source>
        <dbReference type="ARBA" id="ARBA00023284"/>
    </source>
</evidence>
<dbReference type="OrthoDB" id="9799347at2"/>
<comment type="caution">
    <text evidence="4">The sequence shown here is derived from an EMBL/GenBank/DDBJ whole genome shotgun (WGS) entry which is preliminary data.</text>
</comment>